<dbReference type="GO" id="GO:0039694">
    <property type="term" value="P:viral RNA genome replication"/>
    <property type="evidence" value="ECO:0007669"/>
    <property type="project" value="InterPro"/>
</dbReference>
<feature type="compositionally biased region" description="Polar residues" evidence="10">
    <location>
        <begin position="1285"/>
        <end position="1294"/>
    </location>
</feature>
<evidence type="ECO:0000256" key="10">
    <source>
        <dbReference type="SAM" id="MobiDB-lite"/>
    </source>
</evidence>
<feature type="compositionally biased region" description="Basic and acidic residues" evidence="10">
    <location>
        <begin position="1295"/>
        <end position="1315"/>
    </location>
</feature>
<evidence type="ECO:0000256" key="9">
    <source>
        <dbReference type="ARBA" id="ARBA00032757"/>
    </source>
</evidence>
<feature type="region of interest" description="Disordered" evidence="10">
    <location>
        <begin position="1470"/>
        <end position="1492"/>
    </location>
</feature>
<feature type="region of interest" description="Disordered" evidence="10">
    <location>
        <begin position="1186"/>
        <end position="1338"/>
    </location>
</feature>
<dbReference type="Pfam" id="PF19222">
    <property type="entry name" value="Noda_Vmethyltr"/>
    <property type="match status" value="1"/>
</dbReference>
<feature type="region of interest" description="Disordered" evidence="10">
    <location>
        <begin position="1081"/>
        <end position="1166"/>
    </location>
</feature>
<accession>A0A076JZA2</accession>
<feature type="compositionally biased region" description="Polar residues" evidence="10">
    <location>
        <begin position="1089"/>
        <end position="1106"/>
    </location>
</feature>
<evidence type="ECO:0000256" key="2">
    <source>
        <dbReference type="ARBA" id="ARBA00022412"/>
    </source>
</evidence>
<evidence type="ECO:0000256" key="4">
    <source>
        <dbReference type="ARBA" id="ARBA00022679"/>
    </source>
</evidence>
<keyword evidence="6" id="KW-0547">Nucleotide-binding</keyword>
<dbReference type="PROSITE" id="PS50507">
    <property type="entry name" value="RDRP_SSRNA_POS"/>
    <property type="match status" value="1"/>
</dbReference>
<feature type="region of interest" description="Disordered" evidence="10">
    <location>
        <begin position="1038"/>
        <end position="1068"/>
    </location>
</feature>
<evidence type="ECO:0000256" key="3">
    <source>
        <dbReference type="ARBA" id="ARBA00022484"/>
    </source>
</evidence>
<dbReference type="CDD" id="cd23173">
    <property type="entry name" value="ps-ssRNAv_Nodaviridae_RdRp"/>
    <property type="match status" value="1"/>
</dbReference>
<dbReference type="EMBL" id="KM017739">
    <property type="protein sequence ID" value="AII82234.1"/>
    <property type="molecule type" value="Genomic_RNA"/>
</dbReference>
<dbReference type="GO" id="GO:0003968">
    <property type="term" value="F:RNA-directed RNA polymerase activity"/>
    <property type="evidence" value="ECO:0007669"/>
    <property type="project" value="UniProtKB-KW"/>
</dbReference>
<dbReference type="InterPro" id="IPR043647">
    <property type="entry name" value="Noda_Vmethyltr_dom"/>
</dbReference>
<evidence type="ECO:0000256" key="6">
    <source>
        <dbReference type="ARBA" id="ARBA00022741"/>
    </source>
</evidence>
<dbReference type="InterPro" id="IPR001205">
    <property type="entry name" value="RNA-dir_pol_C"/>
</dbReference>
<keyword evidence="8" id="KW-0693">Viral RNA replication</keyword>
<feature type="non-terminal residue" evidence="12">
    <location>
        <position position="1506"/>
    </location>
</feature>
<keyword evidence="3" id="KW-0696">RNA-directed RNA polymerase</keyword>
<reference evidence="12" key="1">
    <citation type="journal article" date="2014" name="J. Gen. Virol.">
        <title>Faecal virome of cats in an animal shelter.</title>
        <authorList>
            <person name="Zhang W."/>
            <person name="Li L."/>
            <person name="Deng X."/>
            <person name="Kapusinszky B."/>
            <person name="Pesavento P.A."/>
            <person name="Delwart E."/>
        </authorList>
    </citation>
    <scope>NUCLEOTIDE SEQUENCE</scope>
</reference>
<feature type="compositionally biased region" description="Basic and acidic residues" evidence="10">
    <location>
        <begin position="1209"/>
        <end position="1219"/>
    </location>
</feature>
<sequence length="1506" mass="170009">MSLSKLNRYALLLVVSVPTLATGIYAIRYWWHWYWCNPSIFRNPRVNQPPIPYWLRFALGWCGWRFDMEAYIHRLTYTRSDMAPHLKLFAKLTSSRADEPHPAQAKRDAMVAIKHLADHFGLQLHCVSPGPSEFSSADAFTRFHHWFKDATIPESKDPLTPNTLLYIQDADYYAPMPEILATGLPVAVYTFIPHHAAFKSEEYSYRCEDGKIYYNTKKGDRFVHELWDYDFDSITIQRARGFFSDKWIVHYEKIQIYLGCERYLILLVPRFILARRVARCNITQKIEALVRRPLGSKGVTVVPNRDKPGLLSLAAQGEYCYDTIDLPREVMETIRSRVSVMGEKFKSSTISEISRFLLNADVLDKEHANYAATLLARLYCKEFSIQGPDWYGHYGTNDIKTGGQRLHAPVLACPALLPTRAYETELFTVEERVVGPRNRKVPNEYLLYADEFVKLCIPNPHKGVPKELLEVLELQGKPRQISRSTTHGPWTQIPTYYKGTIPNPVIVSAFQKVEPYRDAKPARNISQTPIDHQLYLSGFTLAMKEALKHHHWFGPSHTPEQTQELVEMMRAKSKTTLLCRDFSSFDATISRWLFFHVVKPMCSRWVHPTHAGRFLAAIEAEQNTIGFTQHGLAFPLGTSRLTGSPDTSDHNTIVNAFASYVVFREARYSPTRAFAQLGLYYGDDSIDILDEAHDKLHNRVMKTLGLKAKILRVDRLKPTPYLGRFFVEGGSFCDPDRNLAKLHISANSQVPVEEAALNKAMGYIVSDHDTPIVGAWARAVLRITGKMGFRLHVEKMLSEEFWKLTRSWPQDADITSAFIEVTDVTLDDIRVVEEAYSNATSFDQFPDQVISLAPWKGRSDAIINGDPSTSGPIVKPPKPPKVRKQLKMKPGSIGNLCFYDALVESGLPYDSGDQLYRHLWVQGVAVQDPGDMVEDQHIEAIAKEMGLDLYINISTGGCYHFGHGERLSVLNLDVRARHYTVGSIIQEPIVSFPGEGIFELVGMTNPNNATEAKDSTAQTDKPKTIPAAIPRYACAIATAQTPHRKPKNRSLESDGSGEQPSNARQRRREWYQRYLLSKYDRYSDKSSRTNKSQSSLATHSHGTVRQVSPDKGESPLGSGSTTGSDSRSSSALLRPKHDDTNIKHTRTERTAVRKPKPKVPPSHKDLSDLFDYEAINKAPMVSSRGYRFKCDPGSHSPPPHSRHSAYLGNRKDISRHPVDGLHNGARQPNSSSSSSSVNVGPSPTSSERHSPAPSTNRHERPVKSDKPKSQRNSSGRNPNPDETRSTSPDPTKSPTKSDGRTSKSDKPKSKPDVSAKNRSSNGLNGGKARHSTRGEGREVVAKGGPLRVVLREPNFPALKCMRDHITFFEGHKEIVCHFIDPEFPDNGKCDRYGSDAEAYRSDYIKIQTYRRKFAAFQRKLSEAKKSGADVQVRPDSRKPVDAIKRERLRRQRSPDFDKSRAIARTIARFTKLPHRESDTKPSDLPDNKVFEEDTRPWGLCPRGLVS</sequence>
<evidence type="ECO:0000256" key="5">
    <source>
        <dbReference type="ARBA" id="ARBA00022695"/>
    </source>
</evidence>
<feature type="domain" description="RdRp catalytic" evidence="11">
    <location>
        <begin position="575"/>
        <end position="697"/>
    </location>
</feature>
<dbReference type="InterPro" id="IPR007094">
    <property type="entry name" value="RNA-dir_pol_PSvirus"/>
</dbReference>
<feature type="compositionally biased region" description="Low complexity" evidence="10">
    <location>
        <begin position="1114"/>
        <end position="1133"/>
    </location>
</feature>
<evidence type="ECO:0000256" key="7">
    <source>
        <dbReference type="ARBA" id="ARBA00022801"/>
    </source>
</evidence>
<dbReference type="GO" id="GO:0006351">
    <property type="term" value="P:DNA-templated transcription"/>
    <property type="evidence" value="ECO:0007669"/>
    <property type="project" value="InterPro"/>
</dbReference>
<protein>
    <recommendedName>
        <fullName evidence="2">RNA-directed RNA polymerase</fullName>
    </recommendedName>
    <alternativeName>
        <fullName evidence="9">RNA replicase</fullName>
    </alternativeName>
</protein>
<dbReference type="Pfam" id="PF00680">
    <property type="entry name" value="RdRP_1"/>
    <property type="match status" value="1"/>
</dbReference>
<feature type="compositionally biased region" description="Basic and acidic residues" evidence="10">
    <location>
        <begin position="1473"/>
        <end position="1492"/>
    </location>
</feature>
<feature type="compositionally biased region" description="Low complexity" evidence="10">
    <location>
        <begin position="1228"/>
        <end position="1245"/>
    </location>
</feature>
<dbReference type="GO" id="GO:0003723">
    <property type="term" value="F:RNA binding"/>
    <property type="evidence" value="ECO:0007669"/>
    <property type="project" value="InterPro"/>
</dbReference>
<keyword evidence="4" id="KW-0808">Transferase</keyword>
<evidence type="ECO:0000313" key="12">
    <source>
        <dbReference type="EMBL" id="AII82234.1"/>
    </source>
</evidence>
<feature type="compositionally biased region" description="Basic and acidic residues" evidence="10">
    <location>
        <begin position="1135"/>
        <end position="1151"/>
    </location>
</feature>
<evidence type="ECO:0000259" key="11">
    <source>
        <dbReference type="PROSITE" id="PS50507"/>
    </source>
</evidence>
<dbReference type="InterPro" id="IPR043502">
    <property type="entry name" value="DNA/RNA_pol_sf"/>
</dbReference>
<dbReference type="SUPFAM" id="SSF56672">
    <property type="entry name" value="DNA/RNA polymerases"/>
    <property type="match status" value="1"/>
</dbReference>
<keyword evidence="7" id="KW-0378">Hydrolase</keyword>
<comment type="similarity">
    <text evidence="1">Belongs to the nodaviridae RNA polymerase family.</text>
</comment>
<proteinExistence type="inferred from homology"/>
<evidence type="ECO:0000256" key="1">
    <source>
        <dbReference type="ARBA" id="ARBA00007751"/>
    </source>
</evidence>
<dbReference type="GO" id="GO:0000166">
    <property type="term" value="F:nucleotide binding"/>
    <property type="evidence" value="ECO:0007669"/>
    <property type="project" value="UniProtKB-KW"/>
</dbReference>
<keyword evidence="5" id="KW-0548">Nucleotidyltransferase</keyword>
<dbReference type="GO" id="GO:0016787">
    <property type="term" value="F:hydrolase activity"/>
    <property type="evidence" value="ECO:0007669"/>
    <property type="project" value="UniProtKB-KW"/>
</dbReference>
<feature type="compositionally biased region" description="Basic and acidic residues" evidence="10">
    <location>
        <begin position="1246"/>
        <end position="1268"/>
    </location>
</feature>
<name>A0A076JZA2_9VIRU</name>
<evidence type="ECO:0000256" key="8">
    <source>
        <dbReference type="ARBA" id="ARBA00022953"/>
    </source>
</evidence>
<organism evidence="12">
    <name type="scientific">Fesavirus 4</name>
    <dbReference type="NCBI Taxonomy" id="1530453"/>
    <lineage>
        <taxon>Viruses</taxon>
        <taxon>Riboviria</taxon>
        <taxon>Orthornavirae</taxon>
        <taxon>Pisuviricota</taxon>
        <taxon>Pisoniviricetes</taxon>
        <taxon>Picornavirales</taxon>
        <taxon>Fesavirus</taxon>
    </lineage>
</organism>